<accession>A0A382RF26</accession>
<sequence>MPDQYFDVRSTSRPTVYSSKLRSYTGKKAANHQCMHWKSVTSWRCADLLDCVFSPIKVVRTAGLEPVQPAFLQAYVVFIYMHI</sequence>
<organism evidence="1">
    <name type="scientific">marine metagenome</name>
    <dbReference type="NCBI Taxonomy" id="408172"/>
    <lineage>
        <taxon>unclassified sequences</taxon>
        <taxon>metagenomes</taxon>
        <taxon>ecological metagenomes</taxon>
    </lineage>
</organism>
<protein>
    <submittedName>
        <fullName evidence="1">Uncharacterized protein</fullName>
    </submittedName>
</protein>
<reference evidence="1" key="1">
    <citation type="submission" date="2018-05" db="EMBL/GenBank/DDBJ databases">
        <authorList>
            <person name="Lanie J.A."/>
            <person name="Ng W.-L."/>
            <person name="Kazmierczak K.M."/>
            <person name="Andrzejewski T.M."/>
            <person name="Davidsen T.M."/>
            <person name="Wayne K.J."/>
            <person name="Tettelin H."/>
            <person name="Glass J.I."/>
            <person name="Rusch D."/>
            <person name="Podicherti R."/>
            <person name="Tsui H.-C.T."/>
            <person name="Winkler M.E."/>
        </authorList>
    </citation>
    <scope>NUCLEOTIDE SEQUENCE</scope>
</reference>
<proteinExistence type="predicted"/>
<dbReference type="AlphaFoldDB" id="A0A382RF26"/>
<name>A0A382RF26_9ZZZZ</name>
<gene>
    <name evidence="1" type="ORF">METZ01_LOCUS348844</name>
</gene>
<evidence type="ECO:0000313" key="1">
    <source>
        <dbReference type="EMBL" id="SVC95990.1"/>
    </source>
</evidence>
<dbReference type="EMBL" id="UINC01121089">
    <property type="protein sequence ID" value="SVC95990.1"/>
    <property type="molecule type" value="Genomic_DNA"/>
</dbReference>